<name>A0A0E9TD70_ANGAN</name>
<reference evidence="1" key="1">
    <citation type="submission" date="2014-11" db="EMBL/GenBank/DDBJ databases">
        <authorList>
            <person name="Amaro Gonzalez C."/>
        </authorList>
    </citation>
    <scope>NUCLEOTIDE SEQUENCE</scope>
</reference>
<accession>A0A0E9TD70</accession>
<evidence type="ECO:0000313" key="1">
    <source>
        <dbReference type="EMBL" id="JAH51649.1"/>
    </source>
</evidence>
<dbReference type="EMBL" id="GBXM01056928">
    <property type="protein sequence ID" value="JAH51649.1"/>
    <property type="molecule type" value="Transcribed_RNA"/>
</dbReference>
<protein>
    <submittedName>
        <fullName evidence="1">Uncharacterized protein</fullName>
    </submittedName>
</protein>
<organism evidence="1">
    <name type="scientific">Anguilla anguilla</name>
    <name type="common">European freshwater eel</name>
    <name type="synonym">Muraena anguilla</name>
    <dbReference type="NCBI Taxonomy" id="7936"/>
    <lineage>
        <taxon>Eukaryota</taxon>
        <taxon>Metazoa</taxon>
        <taxon>Chordata</taxon>
        <taxon>Craniata</taxon>
        <taxon>Vertebrata</taxon>
        <taxon>Euteleostomi</taxon>
        <taxon>Actinopterygii</taxon>
        <taxon>Neopterygii</taxon>
        <taxon>Teleostei</taxon>
        <taxon>Anguilliformes</taxon>
        <taxon>Anguillidae</taxon>
        <taxon>Anguilla</taxon>
    </lineage>
</organism>
<proteinExistence type="predicted"/>
<dbReference type="AlphaFoldDB" id="A0A0E9TD70"/>
<sequence length="53" mass="6120">MQMYSNCSGLSSIYLFIIITNVYPSIKRASPSFDQVFTSQDFLYEYISLRALP</sequence>
<reference evidence="1" key="2">
    <citation type="journal article" date="2015" name="Fish Shellfish Immunol.">
        <title>Early steps in the European eel (Anguilla anguilla)-Vibrio vulnificus interaction in the gills: Role of the RtxA13 toxin.</title>
        <authorList>
            <person name="Callol A."/>
            <person name="Pajuelo D."/>
            <person name="Ebbesson L."/>
            <person name="Teles M."/>
            <person name="MacKenzie S."/>
            <person name="Amaro C."/>
        </authorList>
    </citation>
    <scope>NUCLEOTIDE SEQUENCE</scope>
</reference>